<dbReference type="OMA" id="ARWEGIC"/>
<evidence type="ECO:0000313" key="4">
    <source>
        <dbReference type="Proteomes" id="UP000076632"/>
    </source>
</evidence>
<name>A0A165K0X7_XYLHT</name>
<evidence type="ECO:0000313" key="3">
    <source>
        <dbReference type="EMBL" id="KZF26866.1"/>
    </source>
</evidence>
<dbReference type="EMBL" id="KV407454">
    <property type="protein sequence ID" value="KZF26866.1"/>
    <property type="molecule type" value="Genomic_DNA"/>
</dbReference>
<sequence length="390" mass="44213">MCFRRANKPSDTRKSKGSWVIPAYLQPSDHLSTSSSPSVPTQPFRFLDLPAEIRIKIYNLVFGLDDGRVYHIKSCKKPRGITCTLYIEDERSTSNRRHSQNEAMQSSSGRNSPISILTLDSCEWDPAKTIHPDLLLPGQKFVRATGDIPIRKTQNLQPARARGTSCTKALQYLSLKPSSSRNTKVPASAPAALNSLHFQSRARNFRSSVGAALLLTNRKIYSEAAHYFYSSAEFYFHSPNSLDRFLSGLSSLAQINITSLWLAHITSGEPWLAKNRQWKLRHDARWEGICSKAAAQLVNLRDLRVVLKVCDWPLKMGLKEHWVHPLLLFAQCEWLEHVNVRIHVPVLGNQERKAEMVKSRGQLEMAVERYLQRCGKGRRMVGEDLKLGLL</sequence>
<dbReference type="PANTHER" id="PTHR38790:SF8">
    <property type="entry name" value="F-BOX DOMAIN-CONTAINING PROTEIN"/>
    <property type="match status" value="1"/>
</dbReference>
<evidence type="ECO:0000259" key="2">
    <source>
        <dbReference type="Pfam" id="PF24864"/>
    </source>
</evidence>
<accession>A0A165K0X7</accession>
<dbReference type="Proteomes" id="UP000076632">
    <property type="component" value="Unassembled WGS sequence"/>
</dbReference>
<feature type="compositionally biased region" description="Polar residues" evidence="1">
    <location>
        <begin position="101"/>
        <end position="112"/>
    </location>
</feature>
<reference evidence="3 4" key="1">
    <citation type="journal article" date="2016" name="Fungal Biol.">
        <title>The genome of Xylona heveae provides a window into fungal endophytism.</title>
        <authorList>
            <person name="Gazis R."/>
            <person name="Kuo A."/>
            <person name="Riley R."/>
            <person name="LaButti K."/>
            <person name="Lipzen A."/>
            <person name="Lin J."/>
            <person name="Amirebrahimi M."/>
            <person name="Hesse C.N."/>
            <person name="Spatafora J.W."/>
            <person name="Henrissat B."/>
            <person name="Hainaut M."/>
            <person name="Grigoriev I.V."/>
            <person name="Hibbett D.S."/>
        </authorList>
    </citation>
    <scope>NUCLEOTIDE SEQUENCE [LARGE SCALE GENOMIC DNA]</scope>
    <source>
        <strain evidence="3 4">TC161</strain>
    </source>
</reference>
<gene>
    <name evidence="3" type="ORF">L228DRAFT_258226</name>
</gene>
<dbReference type="InParanoid" id="A0A165K0X7"/>
<dbReference type="AlphaFoldDB" id="A0A165K0X7"/>
<dbReference type="RefSeq" id="XP_018192421.1">
    <property type="nucleotide sequence ID" value="XM_018334062.1"/>
</dbReference>
<feature type="domain" description="DUF7730" evidence="2">
    <location>
        <begin position="196"/>
        <end position="308"/>
    </location>
</feature>
<organism evidence="3 4">
    <name type="scientific">Xylona heveae (strain CBS 132557 / TC161)</name>
    <dbReference type="NCBI Taxonomy" id="1328760"/>
    <lineage>
        <taxon>Eukaryota</taxon>
        <taxon>Fungi</taxon>
        <taxon>Dikarya</taxon>
        <taxon>Ascomycota</taxon>
        <taxon>Pezizomycotina</taxon>
        <taxon>Xylonomycetes</taxon>
        <taxon>Xylonales</taxon>
        <taxon>Xylonaceae</taxon>
        <taxon>Xylona</taxon>
    </lineage>
</organism>
<evidence type="ECO:0000256" key="1">
    <source>
        <dbReference type="SAM" id="MobiDB-lite"/>
    </source>
</evidence>
<protein>
    <recommendedName>
        <fullName evidence="2">DUF7730 domain-containing protein</fullName>
    </recommendedName>
</protein>
<dbReference type="Pfam" id="PF24864">
    <property type="entry name" value="DUF7730"/>
    <property type="match status" value="1"/>
</dbReference>
<dbReference type="GeneID" id="28899199"/>
<dbReference type="STRING" id="1328760.A0A165K0X7"/>
<feature type="region of interest" description="Disordered" evidence="1">
    <location>
        <begin position="92"/>
        <end position="112"/>
    </location>
</feature>
<dbReference type="PANTHER" id="PTHR38790">
    <property type="entry name" value="2EXR DOMAIN-CONTAINING PROTEIN-RELATED"/>
    <property type="match status" value="1"/>
</dbReference>
<dbReference type="InterPro" id="IPR056632">
    <property type="entry name" value="DUF7730"/>
</dbReference>
<dbReference type="OrthoDB" id="4757095at2759"/>
<keyword evidence="4" id="KW-1185">Reference proteome</keyword>
<proteinExistence type="predicted"/>